<dbReference type="FunFam" id="3.20.20.70:FF:000037">
    <property type="entry name" value="Tryptophan synthase alpha chain"/>
    <property type="match status" value="1"/>
</dbReference>
<proteinExistence type="inferred from homology"/>
<keyword evidence="13" id="KW-1185">Reference proteome</keyword>
<evidence type="ECO:0000256" key="9">
    <source>
        <dbReference type="HAMAP-Rule" id="MF_00131"/>
    </source>
</evidence>
<dbReference type="InterPro" id="IPR011060">
    <property type="entry name" value="RibuloseP-bd_barrel"/>
</dbReference>
<evidence type="ECO:0000256" key="4">
    <source>
        <dbReference type="ARBA" id="ARBA00022605"/>
    </source>
</evidence>
<dbReference type="UniPathway" id="UPA00035">
    <property type="reaction ID" value="UER00044"/>
</dbReference>
<evidence type="ECO:0000313" key="12">
    <source>
        <dbReference type="EMBL" id="MBB4286029.1"/>
    </source>
</evidence>
<comment type="similarity">
    <text evidence="9 10">Belongs to the TrpA family.</text>
</comment>
<dbReference type="PROSITE" id="PS00167">
    <property type="entry name" value="TRP_SYNTHASE_ALPHA"/>
    <property type="match status" value="1"/>
</dbReference>
<comment type="pathway">
    <text evidence="2 9">Amino-acid biosynthesis; L-tryptophan biosynthesis; L-tryptophan from chorismate: step 5/5.</text>
</comment>
<evidence type="ECO:0000256" key="10">
    <source>
        <dbReference type="RuleBase" id="RU003662"/>
    </source>
</evidence>
<comment type="caution">
    <text evidence="12">The sequence shown here is derived from an EMBL/GenBank/DDBJ whole genome shotgun (WGS) entry which is preliminary data.</text>
</comment>
<keyword evidence="4 9" id="KW-0028">Amino-acid biosynthesis</keyword>
<dbReference type="AlphaFoldDB" id="A0A7W6S0I1"/>
<protein>
    <recommendedName>
        <fullName evidence="9">Tryptophan synthase alpha chain</fullName>
        <ecNumber evidence="9">4.2.1.20</ecNumber>
    </recommendedName>
</protein>
<dbReference type="EMBL" id="JACIGI010000012">
    <property type="protein sequence ID" value="MBB4286029.1"/>
    <property type="molecule type" value="Genomic_DNA"/>
</dbReference>
<comment type="catalytic activity">
    <reaction evidence="8 9">
        <text>(1S,2R)-1-C-(indol-3-yl)glycerol 3-phosphate + L-serine = D-glyceraldehyde 3-phosphate + L-tryptophan + H2O</text>
        <dbReference type="Rhea" id="RHEA:10532"/>
        <dbReference type="ChEBI" id="CHEBI:15377"/>
        <dbReference type="ChEBI" id="CHEBI:33384"/>
        <dbReference type="ChEBI" id="CHEBI:57912"/>
        <dbReference type="ChEBI" id="CHEBI:58866"/>
        <dbReference type="ChEBI" id="CHEBI:59776"/>
        <dbReference type="EC" id="4.2.1.20"/>
    </reaction>
</comment>
<dbReference type="PANTHER" id="PTHR43406:SF1">
    <property type="entry name" value="TRYPTOPHAN SYNTHASE ALPHA CHAIN, CHLOROPLASTIC"/>
    <property type="match status" value="1"/>
</dbReference>
<dbReference type="InterPro" id="IPR013785">
    <property type="entry name" value="Aldolase_TIM"/>
</dbReference>
<evidence type="ECO:0000256" key="2">
    <source>
        <dbReference type="ARBA" id="ARBA00004733"/>
    </source>
</evidence>
<accession>A0A7W6S0I1</accession>
<organism evidence="12 13">
    <name type="scientific">Roseospira goensis</name>
    <dbReference type="NCBI Taxonomy" id="391922"/>
    <lineage>
        <taxon>Bacteria</taxon>
        <taxon>Pseudomonadati</taxon>
        <taxon>Pseudomonadota</taxon>
        <taxon>Alphaproteobacteria</taxon>
        <taxon>Rhodospirillales</taxon>
        <taxon>Rhodospirillaceae</taxon>
        <taxon>Roseospira</taxon>
    </lineage>
</organism>
<dbReference type="GO" id="GO:0005829">
    <property type="term" value="C:cytosol"/>
    <property type="evidence" value="ECO:0007669"/>
    <property type="project" value="TreeGrafter"/>
</dbReference>
<gene>
    <name evidence="9" type="primary">trpA</name>
    <name evidence="12" type="ORF">GGD88_001754</name>
</gene>
<keyword evidence="6 9" id="KW-0057">Aromatic amino acid biosynthesis</keyword>
<evidence type="ECO:0000256" key="1">
    <source>
        <dbReference type="ARBA" id="ARBA00003365"/>
    </source>
</evidence>
<feature type="active site" description="Proton acceptor" evidence="9">
    <location>
        <position position="93"/>
    </location>
</feature>
<feature type="region of interest" description="Disordered" evidence="11">
    <location>
        <begin position="1"/>
        <end position="33"/>
    </location>
</feature>
<evidence type="ECO:0000256" key="6">
    <source>
        <dbReference type="ARBA" id="ARBA00023141"/>
    </source>
</evidence>
<keyword evidence="7 9" id="KW-0456">Lyase</keyword>
<dbReference type="GO" id="GO:0004834">
    <property type="term" value="F:tryptophan synthase activity"/>
    <property type="evidence" value="ECO:0007669"/>
    <property type="project" value="UniProtKB-UniRule"/>
</dbReference>
<dbReference type="CDD" id="cd04724">
    <property type="entry name" value="Tryptophan_synthase_alpha"/>
    <property type="match status" value="1"/>
</dbReference>
<dbReference type="Proteomes" id="UP000555728">
    <property type="component" value="Unassembled WGS sequence"/>
</dbReference>
<comment type="function">
    <text evidence="1 9">The alpha subunit is responsible for the aldol cleavage of indoleglycerol phosphate to indole and glyceraldehyde 3-phosphate.</text>
</comment>
<reference evidence="12 13" key="1">
    <citation type="submission" date="2020-08" db="EMBL/GenBank/DDBJ databases">
        <title>Genome sequencing of Purple Non-Sulfur Bacteria from various extreme environments.</title>
        <authorList>
            <person name="Mayer M."/>
        </authorList>
    </citation>
    <scope>NUCLEOTIDE SEQUENCE [LARGE SCALE GENOMIC DNA]</scope>
    <source>
        <strain evidence="12 13">JA135</strain>
    </source>
</reference>
<dbReference type="InterPro" id="IPR002028">
    <property type="entry name" value="Trp_synthase_suA"/>
</dbReference>
<feature type="active site" description="Proton acceptor" evidence="9">
    <location>
        <position position="82"/>
    </location>
</feature>
<feature type="compositionally biased region" description="Low complexity" evidence="11">
    <location>
        <begin position="1"/>
        <end position="25"/>
    </location>
</feature>
<evidence type="ECO:0000256" key="3">
    <source>
        <dbReference type="ARBA" id="ARBA00011270"/>
    </source>
</evidence>
<dbReference type="Gene3D" id="3.20.20.70">
    <property type="entry name" value="Aldolase class I"/>
    <property type="match status" value="1"/>
</dbReference>
<evidence type="ECO:0000256" key="8">
    <source>
        <dbReference type="ARBA" id="ARBA00049047"/>
    </source>
</evidence>
<name>A0A7W6S0I1_9PROT</name>
<dbReference type="InterPro" id="IPR018204">
    <property type="entry name" value="Trp_synthase_alpha_AS"/>
</dbReference>
<evidence type="ECO:0000256" key="11">
    <source>
        <dbReference type="SAM" id="MobiDB-lite"/>
    </source>
</evidence>
<evidence type="ECO:0000256" key="7">
    <source>
        <dbReference type="ARBA" id="ARBA00023239"/>
    </source>
</evidence>
<evidence type="ECO:0000256" key="5">
    <source>
        <dbReference type="ARBA" id="ARBA00022822"/>
    </source>
</evidence>
<dbReference type="NCBIfam" id="TIGR00262">
    <property type="entry name" value="trpA"/>
    <property type="match status" value="1"/>
</dbReference>
<dbReference type="HAMAP" id="MF_00131">
    <property type="entry name" value="Trp_synth_alpha"/>
    <property type="match status" value="1"/>
</dbReference>
<comment type="subunit">
    <text evidence="3 9">Tetramer of two alpha and two beta chains.</text>
</comment>
<dbReference type="Pfam" id="PF00290">
    <property type="entry name" value="Trp_syntA"/>
    <property type="match status" value="1"/>
</dbReference>
<sequence length="295" mass="29858">MTTPGAPSATTPAMTPAMTAAPTAPLSAGTTPSTGRLQARFAALRAAGRAGLVTYLMAGDPDRETGQAVLDGLPAAGADIIELGMPFSDPMADGPTIQAAGQRALKAGQTLKDTLAMLARFRETDTETPVVLMGYYNPIYSYGADRFAADAAAAGADGCIIVDLPPEEAPELTGPLAEHGLHLIMLTAPTTDEARLPAVLAHAGGFLYYASITGITGTRAADEAQVAAAVTRLRAHTSLPIAVGFGIRTPAQAAAIARNADAAVVGSALVDRIATGDDPLGFVAALAEGVRGARL</sequence>
<dbReference type="SUPFAM" id="SSF51366">
    <property type="entry name" value="Ribulose-phoshate binding barrel"/>
    <property type="match status" value="1"/>
</dbReference>
<dbReference type="PANTHER" id="PTHR43406">
    <property type="entry name" value="TRYPTOPHAN SYNTHASE, ALPHA CHAIN"/>
    <property type="match status" value="1"/>
</dbReference>
<evidence type="ECO:0000313" key="13">
    <source>
        <dbReference type="Proteomes" id="UP000555728"/>
    </source>
</evidence>
<keyword evidence="5 9" id="KW-0822">Tryptophan biosynthesis</keyword>
<dbReference type="EC" id="4.2.1.20" evidence="9"/>